<dbReference type="EMBL" id="FONG01000018">
    <property type="protein sequence ID" value="SFF54923.1"/>
    <property type="molecule type" value="Genomic_DNA"/>
</dbReference>
<protein>
    <submittedName>
        <fullName evidence="1">Uncharacterized protein</fullName>
    </submittedName>
</protein>
<evidence type="ECO:0000313" key="1">
    <source>
        <dbReference type="EMBL" id="SFF54923.1"/>
    </source>
</evidence>
<keyword evidence="2" id="KW-1185">Reference proteome</keyword>
<gene>
    <name evidence="1" type="ORF">SAMN05216251_118112</name>
</gene>
<organism evidence="1 2">
    <name type="scientific">Actinacidiphila alni</name>
    <dbReference type="NCBI Taxonomy" id="380248"/>
    <lineage>
        <taxon>Bacteria</taxon>
        <taxon>Bacillati</taxon>
        <taxon>Actinomycetota</taxon>
        <taxon>Actinomycetes</taxon>
        <taxon>Kitasatosporales</taxon>
        <taxon>Streptomycetaceae</taxon>
        <taxon>Actinacidiphila</taxon>
    </lineage>
</organism>
<dbReference type="OrthoDB" id="4189911at2"/>
<reference evidence="1 2" key="1">
    <citation type="submission" date="2016-10" db="EMBL/GenBank/DDBJ databases">
        <authorList>
            <person name="de Groot N.N."/>
        </authorList>
    </citation>
    <scope>NUCLEOTIDE SEQUENCE [LARGE SCALE GENOMIC DNA]</scope>
    <source>
        <strain evidence="1 2">CGMCC 4.3510</strain>
    </source>
</reference>
<accession>A0A1I2JM09</accession>
<dbReference type="AlphaFoldDB" id="A0A1I2JM09"/>
<evidence type="ECO:0000313" key="2">
    <source>
        <dbReference type="Proteomes" id="UP000199323"/>
    </source>
</evidence>
<proteinExistence type="predicted"/>
<dbReference type="Proteomes" id="UP000199323">
    <property type="component" value="Unassembled WGS sequence"/>
</dbReference>
<dbReference type="RefSeq" id="WP_093716163.1">
    <property type="nucleotide sequence ID" value="NZ_FONG01000018.1"/>
</dbReference>
<sequence length="146" mass="15741">MIADVRRAAGTRTLVDLVLQWTWVRRRSAEGDRADLDDGVTLKVSGFTKSIGGTAMAGKATRLRPGWLLVAAGQPPIWEDRSGKHRTELSGPLGLIGDGDRVPAGPKFRRYTLKSAGRSYDLAVPLADVETVRYALSTVPNGEIVA</sequence>
<name>A0A1I2JM09_9ACTN</name>